<dbReference type="PROSITE" id="PS50181">
    <property type="entry name" value="FBOX"/>
    <property type="match status" value="1"/>
</dbReference>
<protein>
    <recommendedName>
        <fullName evidence="1">F-box domain-containing protein</fullName>
    </recommendedName>
</protein>
<dbReference type="EMBL" id="CACVBS010000035">
    <property type="protein sequence ID" value="CAA7262331.1"/>
    <property type="molecule type" value="Genomic_DNA"/>
</dbReference>
<evidence type="ECO:0000313" key="2">
    <source>
        <dbReference type="EMBL" id="CAA7262331.1"/>
    </source>
</evidence>
<name>A0A8S0VYG0_CYCAE</name>
<reference evidence="2 3" key="1">
    <citation type="submission" date="2020-01" db="EMBL/GenBank/DDBJ databases">
        <authorList>
            <person name="Gupta K D."/>
        </authorList>
    </citation>
    <scope>NUCLEOTIDE SEQUENCE [LARGE SCALE GENOMIC DNA]</scope>
</reference>
<evidence type="ECO:0000313" key="3">
    <source>
        <dbReference type="Proteomes" id="UP000467700"/>
    </source>
</evidence>
<dbReference type="InterPro" id="IPR011009">
    <property type="entry name" value="Kinase-like_dom_sf"/>
</dbReference>
<dbReference type="SUPFAM" id="SSF56112">
    <property type="entry name" value="Protein kinase-like (PK-like)"/>
    <property type="match status" value="1"/>
</dbReference>
<dbReference type="SUPFAM" id="SSF81383">
    <property type="entry name" value="F-box domain"/>
    <property type="match status" value="1"/>
</dbReference>
<dbReference type="InterPro" id="IPR036047">
    <property type="entry name" value="F-box-like_dom_sf"/>
</dbReference>
<gene>
    <name evidence="2" type="ORF">AAE3_LOCUS4293</name>
</gene>
<dbReference type="SMART" id="SM00256">
    <property type="entry name" value="FBOX"/>
    <property type="match status" value="1"/>
</dbReference>
<dbReference type="Proteomes" id="UP000467700">
    <property type="component" value="Unassembled WGS sequence"/>
</dbReference>
<feature type="domain" description="F-box" evidence="1">
    <location>
        <begin position="318"/>
        <end position="364"/>
    </location>
</feature>
<accession>A0A8S0VYG0</accession>
<keyword evidence="3" id="KW-1185">Reference proteome</keyword>
<dbReference type="OrthoDB" id="3034442at2759"/>
<dbReference type="Pfam" id="PF12937">
    <property type="entry name" value="F-box-like"/>
    <property type="match status" value="1"/>
</dbReference>
<proteinExistence type="predicted"/>
<dbReference type="Gene3D" id="1.20.1280.50">
    <property type="match status" value="1"/>
</dbReference>
<dbReference type="InterPro" id="IPR001810">
    <property type="entry name" value="F-box_dom"/>
</dbReference>
<sequence length="810" mass="89469">MANVRVWYSVNVPADFPTYDYIVNLCARTGFNRNGVSIQVAGKPQFWVKYGKGSVIRGEGRTQAYVAGIVNDNPASVVRVPKVHLVFSRGKRSYIVMDFVQGTTLAQRKLSKGYYDHNDIEAVAAAVQQLTDIKMSAGTAPGPVRGGLIGHDFFVDCLSALKYPTVEDLEAHINEVLRISGTGLRANFQIETADGLVLCPSDPNDSNFMIDDEGNIWAIDFGRTCFLPSSFVSYSLTRSSDVFVQSVAHRVNYPLSDNLGAMSVASGLLVVSNNNALGAAVTQSPSGSIKPSNKQISSEGVLHRTQHLESVIGDGKARKMLTSLPEDALVYVLSFFKPPDILPLCSTCKRLYELGNLRIVWTNAYQFHVIARGYPFPSINISSYNVRDLRRKTLSAYSLAHRWLAGLSSPRRKSYISGTSGTSVSHVRFLPGHGDRFLMTIAKSIWSAVAIWDLSSKESRKVGEWSPRGAIFNGFALNEDPDGGAELAISVHLNGEASVRLLSLDESIDGPCTFREIYTASTMMKPLKLVGDLLALSDETSQTAVWNWKNGTYAILEHSIEDVPVGQSAYNECIQVLFARRSILVVRARSVHLFPYPLLKPYDPDDPHPTPYSPIAHHSFGWVDGLCVNVCPYLDRGTTKVSSWSPLSILVRGESDDPWASDVLNLELYTIDPNPDYPSDDDDLDTRIPPYIFPPRLMNQVRSLRGSLRCTQVFLGRFGTAAWIQPQERFFAGLLADVPQQMQVDRRGRVPHESLMMAVFPGSLSTGEGEVMARRVFVNEANNWTSFDYDEVRGRIALGSSFGVITLLEL</sequence>
<dbReference type="AlphaFoldDB" id="A0A8S0VYG0"/>
<organism evidence="2 3">
    <name type="scientific">Cyclocybe aegerita</name>
    <name type="common">Black poplar mushroom</name>
    <name type="synonym">Agrocybe aegerita</name>
    <dbReference type="NCBI Taxonomy" id="1973307"/>
    <lineage>
        <taxon>Eukaryota</taxon>
        <taxon>Fungi</taxon>
        <taxon>Dikarya</taxon>
        <taxon>Basidiomycota</taxon>
        <taxon>Agaricomycotina</taxon>
        <taxon>Agaricomycetes</taxon>
        <taxon>Agaricomycetidae</taxon>
        <taxon>Agaricales</taxon>
        <taxon>Agaricineae</taxon>
        <taxon>Bolbitiaceae</taxon>
        <taxon>Cyclocybe</taxon>
    </lineage>
</organism>
<comment type="caution">
    <text evidence="2">The sequence shown here is derived from an EMBL/GenBank/DDBJ whole genome shotgun (WGS) entry which is preliminary data.</text>
</comment>
<evidence type="ECO:0000259" key="1">
    <source>
        <dbReference type="PROSITE" id="PS50181"/>
    </source>
</evidence>